<dbReference type="InterPro" id="IPR023214">
    <property type="entry name" value="HAD_sf"/>
</dbReference>
<organism evidence="3 4">
    <name type="scientific">Psychromarinibacter halotolerans</name>
    <dbReference type="NCBI Taxonomy" id="1775175"/>
    <lineage>
        <taxon>Bacteria</taxon>
        <taxon>Pseudomonadati</taxon>
        <taxon>Pseudomonadota</taxon>
        <taxon>Alphaproteobacteria</taxon>
        <taxon>Rhodobacterales</taxon>
        <taxon>Paracoccaceae</taxon>
        <taxon>Psychromarinibacter</taxon>
    </lineage>
</organism>
<dbReference type="Pfam" id="PF05116">
    <property type="entry name" value="S6PP"/>
    <property type="match status" value="1"/>
</dbReference>
<dbReference type="Gene3D" id="3.90.1070.10">
    <property type="match status" value="1"/>
</dbReference>
<evidence type="ECO:0000313" key="4">
    <source>
        <dbReference type="Proteomes" id="UP001595632"/>
    </source>
</evidence>
<gene>
    <name evidence="3" type="ORF">ACFOGP_11940</name>
</gene>
<reference evidence="4" key="1">
    <citation type="journal article" date="2019" name="Int. J. Syst. Evol. Microbiol.">
        <title>The Global Catalogue of Microorganisms (GCM) 10K type strain sequencing project: providing services to taxonomists for standard genome sequencing and annotation.</title>
        <authorList>
            <consortium name="The Broad Institute Genomics Platform"/>
            <consortium name="The Broad Institute Genome Sequencing Center for Infectious Disease"/>
            <person name="Wu L."/>
            <person name="Ma J."/>
        </authorList>
    </citation>
    <scope>NUCLEOTIDE SEQUENCE [LARGE SCALE GENOMIC DNA]</scope>
    <source>
        <strain evidence="4">KCTC 52366</strain>
    </source>
</reference>
<proteinExistence type="predicted"/>
<dbReference type="RefSeq" id="WP_275630716.1">
    <property type="nucleotide sequence ID" value="NZ_JARGYD010000001.1"/>
</dbReference>
<evidence type="ECO:0000256" key="1">
    <source>
        <dbReference type="ARBA" id="ARBA00022801"/>
    </source>
</evidence>
<evidence type="ECO:0000259" key="2">
    <source>
        <dbReference type="Pfam" id="PF05116"/>
    </source>
</evidence>
<dbReference type="SFLD" id="SFLDG01140">
    <property type="entry name" value="C2.B:_Phosphomannomutase_and_P"/>
    <property type="match status" value="1"/>
</dbReference>
<accession>A0ABV7GV84</accession>
<dbReference type="GO" id="GO:0016787">
    <property type="term" value="F:hydrolase activity"/>
    <property type="evidence" value="ECO:0007669"/>
    <property type="project" value="UniProtKB-KW"/>
</dbReference>
<dbReference type="PANTHER" id="PTHR46521">
    <property type="entry name" value="SUCROSE-PHOSPHATASE 2-RELATED"/>
    <property type="match status" value="1"/>
</dbReference>
<dbReference type="PANTHER" id="PTHR46521:SF4">
    <property type="entry name" value="SUCROSE-PHOSPHATASE 2-RELATED"/>
    <property type="match status" value="1"/>
</dbReference>
<dbReference type="InterPro" id="IPR051518">
    <property type="entry name" value="Sucrose_Phosphatase"/>
</dbReference>
<keyword evidence="1 3" id="KW-0378">Hydrolase</keyword>
<sequence length="235" mass="24809">MVSDIDDTLTGDDAAMQALGAAIDADRDRLWFAVNSSRPAGSVAETLSSVFPPQLRPDGVITALGTEIAWQGAPLDGWEQRFEGWPHARIFDTLDRLGHRPHDPAFQTQRKVSFAIPPSDQPAAREALSGFDCTIIASGSDDFDVIPTAGGKDKAALFLAEYLGLGPGKLIVAGDSGNDLAMFGVTSMGIAVQNARSELLDALTPGAFHHAKAAHAGGVLEGLRHYGALPHKTEN</sequence>
<dbReference type="SUPFAM" id="SSF56784">
    <property type="entry name" value="HAD-like"/>
    <property type="match status" value="1"/>
</dbReference>
<dbReference type="EMBL" id="JBHRTB010000010">
    <property type="protein sequence ID" value="MFC3143426.1"/>
    <property type="molecule type" value="Genomic_DNA"/>
</dbReference>
<protein>
    <submittedName>
        <fullName evidence="3">HAD family hydrolase</fullName>
    </submittedName>
</protein>
<dbReference type="InterPro" id="IPR006380">
    <property type="entry name" value="SPP-like_dom"/>
</dbReference>
<dbReference type="Gene3D" id="3.40.50.1000">
    <property type="entry name" value="HAD superfamily/HAD-like"/>
    <property type="match status" value="1"/>
</dbReference>
<dbReference type="SFLD" id="SFLDG01141">
    <property type="entry name" value="C2.B.1:_Sucrose_Phosphatase_Li"/>
    <property type="match status" value="1"/>
</dbReference>
<dbReference type="InterPro" id="IPR036412">
    <property type="entry name" value="HAD-like_sf"/>
</dbReference>
<dbReference type="SFLD" id="SFLDS00003">
    <property type="entry name" value="Haloacid_Dehalogenase"/>
    <property type="match status" value="1"/>
</dbReference>
<comment type="caution">
    <text evidence="3">The sequence shown here is derived from an EMBL/GenBank/DDBJ whole genome shotgun (WGS) entry which is preliminary data.</text>
</comment>
<keyword evidence="4" id="KW-1185">Reference proteome</keyword>
<dbReference type="Proteomes" id="UP001595632">
    <property type="component" value="Unassembled WGS sequence"/>
</dbReference>
<feature type="domain" description="Sucrose phosphatase-like" evidence="2">
    <location>
        <begin position="1"/>
        <end position="227"/>
    </location>
</feature>
<name>A0ABV7GV84_9RHOB</name>
<evidence type="ECO:0000313" key="3">
    <source>
        <dbReference type="EMBL" id="MFC3143426.1"/>
    </source>
</evidence>